<dbReference type="PANTHER" id="PTHR11910">
    <property type="entry name" value="ATP SYNTHASE DELTA CHAIN"/>
    <property type="match status" value="1"/>
</dbReference>
<keyword evidence="2" id="KW-0813">Transport</keyword>
<dbReference type="EC" id="3.6.3.14" evidence="7"/>
<keyword evidence="4" id="KW-0406">Ion transport</keyword>
<dbReference type="SUPFAM" id="SSF47928">
    <property type="entry name" value="N-terminal domain of the delta subunit of the F1F0-ATP synthase"/>
    <property type="match status" value="1"/>
</dbReference>
<dbReference type="InterPro" id="IPR026015">
    <property type="entry name" value="ATP_synth_OSCP/delta_N_sf"/>
</dbReference>
<evidence type="ECO:0000256" key="2">
    <source>
        <dbReference type="ARBA" id="ARBA00022448"/>
    </source>
</evidence>
<accession>A0A3B1DNE4</accession>
<evidence type="ECO:0000256" key="1">
    <source>
        <dbReference type="ARBA" id="ARBA00004370"/>
    </source>
</evidence>
<evidence type="ECO:0000256" key="4">
    <source>
        <dbReference type="ARBA" id="ARBA00023065"/>
    </source>
</evidence>
<comment type="subcellular location">
    <subcellularLocation>
        <location evidence="1">Membrane</location>
    </subcellularLocation>
</comment>
<dbReference type="EMBL" id="UOGG01000104">
    <property type="protein sequence ID" value="VAX30247.1"/>
    <property type="molecule type" value="Genomic_DNA"/>
</dbReference>
<dbReference type="GO" id="GO:0046933">
    <property type="term" value="F:proton-transporting ATP synthase activity, rotational mechanism"/>
    <property type="evidence" value="ECO:0007669"/>
    <property type="project" value="InterPro"/>
</dbReference>
<dbReference type="PROSITE" id="PS00389">
    <property type="entry name" value="ATPASE_DELTA"/>
    <property type="match status" value="1"/>
</dbReference>
<organism evidence="7">
    <name type="scientific">hydrothermal vent metagenome</name>
    <dbReference type="NCBI Taxonomy" id="652676"/>
    <lineage>
        <taxon>unclassified sequences</taxon>
        <taxon>metagenomes</taxon>
        <taxon>ecological metagenomes</taxon>
    </lineage>
</organism>
<name>A0A3B1DNE4_9ZZZZ</name>
<dbReference type="PRINTS" id="PR00125">
    <property type="entry name" value="ATPASEDELTA"/>
</dbReference>
<keyword evidence="7" id="KW-0378">Hydrolase</keyword>
<dbReference type="GO" id="GO:0016020">
    <property type="term" value="C:membrane"/>
    <property type="evidence" value="ECO:0007669"/>
    <property type="project" value="UniProtKB-SubCell"/>
</dbReference>
<keyword evidence="6" id="KW-0066">ATP synthesis</keyword>
<dbReference type="Gene3D" id="1.10.520.20">
    <property type="entry name" value="N-terminal domain of the delta subunit of the F1F0-ATP synthase"/>
    <property type="match status" value="1"/>
</dbReference>
<sequence>MIENLIGKRYAEALSGNVAKDSKLTSVLENLQACKSAFNTQNKLVQFFSHPTISLEKKTSMVKALCARLKVEQVVCNLMVLLSERKKILYLENIAEYFEKIVDERLNQVRVSVWSAHELTKANVKRLQSALNGILGKTILIDVHIDESLIGGVQLKIGDQVADATIKNRLTLLKQKLEKEEVA</sequence>
<evidence type="ECO:0000256" key="5">
    <source>
        <dbReference type="ARBA" id="ARBA00023136"/>
    </source>
</evidence>
<keyword evidence="5" id="KW-0472">Membrane</keyword>
<dbReference type="InterPro" id="IPR000711">
    <property type="entry name" value="ATPase_OSCP/dsu"/>
</dbReference>
<evidence type="ECO:0000256" key="3">
    <source>
        <dbReference type="ARBA" id="ARBA00022781"/>
    </source>
</evidence>
<reference evidence="7" key="1">
    <citation type="submission" date="2018-06" db="EMBL/GenBank/DDBJ databases">
        <authorList>
            <person name="Zhirakovskaya E."/>
        </authorList>
    </citation>
    <scope>NUCLEOTIDE SEQUENCE</scope>
</reference>
<keyword evidence="3" id="KW-0375">Hydrogen ion transport</keyword>
<evidence type="ECO:0000313" key="7">
    <source>
        <dbReference type="EMBL" id="VAX30247.1"/>
    </source>
</evidence>
<dbReference type="HAMAP" id="MF_01416">
    <property type="entry name" value="ATP_synth_delta_bact"/>
    <property type="match status" value="1"/>
</dbReference>
<dbReference type="NCBIfam" id="TIGR01145">
    <property type="entry name" value="ATP_synt_delta"/>
    <property type="match status" value="1"/>
</dbReference>
<dbReference type="GO" id="GO:0016787">
    <property type="term" value="F:hydrolase activity"/>
    <property type="evidence" value="ECO:0007669"/>
    <property type="project" value="UniProtKB-KW"/>
</dbReference>
<gene>
    <name evidence="7" type="ORF">MNBD_NITROSPINAE05-550</name>
</gene>
<evidence type="ECO:0000256" key="6">
    <source>
        <dbReference type="ARBA" id="ARBA00023310"/>
    </source>
</evidence>
<dbReference type="InterPro" id="IPR020781">
    <property type="entry name" value="ATPase_OSCP/d_CS"/>
</dbReference>
<dbReference type="Pfam" id="PF00213">
    <property type="entry name" value="OSCP"/>
    <property type="match status" value="1"/>
</dbReference>
<proteinExistence type="inferred from homology"/>
<protein>
    <submittedName>
        <fullName evidence="7">ATP synthase delta chain</fullName>
        <ecNumber evidence="7">3.6.3.14</ecNumber>
    </submittedName>
</protein>
<dbReference type="AlphaFoldDB" id="A0A3B1DNE4"/>